<evidence type="ECO:0000313" key="4">
    <source>
        <dbReference type="Proteomes" id="UP000292082"/>
    </source>
</evidence>
<dbReference type="PANTHER" id="PTHR47182:SF2">
    <property type="entry name" value="CELL WALL ALPHA-1,3-GLUCAN SYNTHASE AGS1"/>
    <property type="match status" value="1"/>
</dbReference>
<reference evidence="3 4" key="1">
    <citation type="submission" date="2019-01" db="EMBL/GenBank/DDBJ databases">
        <title>Draft genome sequences of three monokaryotic isolates of the white-rot basidiomycete fungus Dichomitus squalens.</title>
        <authorList>
            <consortium name="DOE Joint Genome Institute"/>
            <person name="Lopez S.C."/>
            <person name="Andreopoulos B."/>
            <person name="Pangilinan J."/>
            <person name="Lipzen A."/>
            <person name="Riley R."/>
            <person name="Ahrendt S."/>
            <person name="Ng V."/>
            <person name="Barry K."/>
            <person name="Daum C."/>
            <person name="Grigoriev I.V."/>
            <person name="Hilden K.S."/>
            <person name="Makela M.R."/>
            <person name="de Vries R.P."/>
        </authorList>
    </citation>
    <scope>NUCLEOTIDE SEQUENCE [LARGE SCALE GENOMIC DNA]</scope>
    <source>
        <strain evidence="3 4">CBS 464.89</strain>
    </source>
</reference>
<dbReference type="GO" id="GO:0009277">
    <property type="term" value="C:fungal-type cell wall"/>
    <property type="evidence" value="ECO:0007669"/>
    <property type="project" value="TreeGrafter"/>
</dbReference>
<feature type="compositionally biased region" description="Polar residues" evidence="1">
    <location>
        <begin position="52"/>
        <end position="72"/>
    </location>
</feature>
<feature type="region of interest" description="Disordered" evidence="1">
    <location>
        <begin position="1"/>
        <end position="93"/>
    </location>
</feature>
<dbReference type="EMBL" id="ML145291">
    <property type="protein sequence ID" value="TBU51720.1"/>
    <property type="molecule type" value="Genomic_DNA"/>
</dbReference>
<evidence type="ECO:0000256" key="1">
    <source>
        <dbReference type="SAM" id="MobiDB-lite"/>
    </source>
</evidence>
<dbReference type="GO" id="GO:0070600">
    <property type="term" value="P:fungal-type cell wall (1-&gt;3)-alpha-glucan biosynthetic process"/>
    <property type="evidence" value="ECO:0007669"/>
    <property type="project" value="TreeGrafter"/>
</dbReference>
<evidence type="ECO:0000259" key="2">
    <source>
        <dbReference type="Pfam" id="PF26127"/>
    </source>
</evidence>
<feature type="compositionally biased region" description="Basic and acidic residues" evidence="1">
    <location>
        <begin position="41"/>
        <end position="51"/>
    </location>
</feature>
<accession>A0A4Q9PAJ9</accession>
<sequence length="460" mass="50069">RHVAGPSAWRPSDANFNPTTHAQESSGWEPEYQAYPSQPDCDSRSIAESHSPRFSLSPASPGSPGQWSQESLSPGGDPHLIATPCLIPHGRRGSVGTDVSENEGDYFSHSPNSPRETRQNFGNFLEHANKTTARDQKHAPDPFLDAAPTRPFGAHSRVSSVESIVSIVDEKQNSPLNKRSLRYVLEGVASEFVQKLQMLNAHNSKHELSIKKYLMKSEEAFFDKVKKDKLSSAASIRLSQRYSVWGTPVASTFDHSRPSSPSNTSFAASGMNLSDDNGVVIMTGLPIALSREVFGWPLYTIIIALGQTLAATSFQITLLSGQNLHAATWAYAVASAAAFCFFGLNFGEEAGAATEVLDVTCVCRPGFLADLGRCPVVLGLQPRWRRLGHPSAMVDRAHRLASGCYELTLRLPHALRLASLLPSDAAQGTKLLENAVPQEDRSLVPWFGDPARPLAQRGRF</sequence>
<organism evidence="3 4">
    <name type="scientific">Dichomitus squalens</name>
    <dbReference type="NCBI Taxonomy" id="114155"/>
    <lineage>
        <taxon>Eukaryota</taxon>
        <taxon>Fungi</taxon>
        <taxon>Dikarya</taxon>
        <taxon>Basidiomycota</taxon>
        <taxon>Agaricomycotina</taxon>
        <taxon>Agaricomycetes</taxon>
        <taxon>Polyporales</taxon>
        <taxon>Polyporaceae</taxon>
        <taxon>Dichomitus</taxon>
    </lineage>
</organism>
<dbReference type="AlphaFoldDB" id="A0A4Q9PAJ9"/>
<feature type="non-terminal residue" evidence="3">
    <location>
        <position position="1"/>
    </location>
</feature>
<proteinExistence type="predicted"/>
<feature type="non-terminal residue" evidence="3">
    <location>
        <position position="460"/>
    </location>
</feature>
<dbReference type="GO" id="GO:0047657">
    <property type="term" value="F:alpha-1,3-glucan synthase activity"/>
    <property type="evidence" value="ECO:0007669"/>
    <property type="project" value="TreeGrafter"/>
</dbReference>
<dbReference type="PANTHER" id="PTHR47182">
    <property type="entry name" value="CELL WALL ALPHA-1,3-GLUCAN SYNTHASE AGS1-RELATED"/>
    <property type="match status" value="1"/>
</dbReference>
<feature type="compositionally biased region" description="Polar residues" evidence="1">
    <location>
        <begin position="14"/>
        <end position="26"/>
    </location>
</feature>
<dbReference type="InterPro" id="IPR058655">
    <property type="entry name" value="Mok11-14/Ags1-like"/>
</dbReference>
<gene>
    <name evidence="3" type="ORF">BD310DRAFT_1003650</name>
</gene>
<protein>
    <recommendedName>
        <fullName evidence="2">Cell wall alpha-1,3-glucan synthase Mok11-14/Ags1-like transmembrane domain-containing protein</fullName>
    </recommendedName>
</protein>
<dbReference type="InterPro" id="IPR058654">
    <property type="entry name" value="Mok11-14/Ags1-like_TM"/>
</dbReference>
<feature type="domain" description="Cell wall alpha-1,3-glucan synthase Mok11-14/Ags1-like transmembrane" evidence="2">
    <location>
        <begin position="288"/>
        <end position="323"/>
    </location>
</feature>
<dbReference type="Pfam" id="PF26127">
    <property type="entry name" value="12TM_Mok13"/>
    <property type="match status" value="1"/>
</dbReference>
<dbReference type="Proteomes" id="UP000292082">
    <property type="component" value="Unassembled WGS sequence"/>
</dbReference>
<keyword evidence="4" id="KW-1185">Reference proteome</keyword>
<dbReference type="STRING" id="114155.A0A4Q9PAJ9"/>
<name>A0A4Q9PAJ9_9APHY</name>
<evidence type="ECO:0000313" key="3">
    <source>
        <dbReference type="EMBL" id="TBU51720.1"/>
    </source>
</evidence>